<protein>
    <submittedName>
        <fullName evidence="1">Unannotated protein</fullName>
    </submittedName>
</protein>
<name>A0A6J7CT21_9ZZZZ</name>
<proteinExistence type="predicted"/>
<gene>
    <name evidence="1" type="ORF">UFOPK3376_00203</name>
</gene>
<dbReference type="InterPro" id="IPR011008">
    <property type="entry name" value="Dimeric_a/b-barrel"/>
</dbReference>
<dbReference type="SUPFAM" id="SSF54909">
    <property type="entry name" value="Dimeric alpha+beta barrel"/>
    <property type="match status" value="1"/>
</dbReference>
<dbReference type="Gene3D" id="3.30.70.100">
    <property type="match status" value="1"/>
</dbReference>
<dbReference type="AlphaFoldDB" id="A0A6J7CT21"/>
<reference evidence="1" key="1">
    <citation type="submission" date="2020-05" db="EMBL/GenBank/DDBJ databases">
        <authorList>
            <person name="Chiriac C."/>
            <person name="Salcher M."/>
            <person name="Ghai R."/>
            <person name="Kavagutti S V."/>
        </authorList>
    </citation>
    <scope>NUCLEOTIDE SEQUENCE</scope>
</reference>
<organism evidence="1">
    <name type="scientific">freshwater metagenome</name>
    <dbReference type="NCBI Taxonomy" id="449393"/>
    <lineage>
        <taxon>unclassified sequences</taxon>
        <taxon>metagenomes</taxon>
        <taxon>ecological metagenomes</taxon>
    </lineage>
</organism>
<accession>A0A6J7CT21</accession>
<sequence>MAESPNYGTPNYEMIKGWFSLTPEQDPPFWAINLMKYRAVAAYADGRETTRSGRDADDEYTPFGPLKAIGAMVAFAGDVTDQTGSDPAWDRVGIVRYPSRSAFIAMQQREDFKGKHVHKEAGMEFTIVMSCSPVWCSEGEVPAGGSYIVRVTRFADGALTPAGSSSSDPEGVRPIARFNVEGVIVGDERRWDEVRFDWVDDTALAAITASDAAAEQFTMTLRVFLDNLVSSVADAPQVG</sequence>
<dbReference type="EMBL" id="CAFBLP010000003">
    <property type="protein sequence ID" value="CAB4860018.1"/>
    <property type="molecule type" value="Genomic_DNA"/>
</dbReference>
<evidence type="ECO:0000313" key="1">
    <source>
        <dbReference type="EMBL" id="CAB4860018.1"/>
    </source>
</evidence>